<dbReference type="GO" id="GO:0008270">
    <property type="term" value="F:zinc ion binding"/>
    <property type="evidence" value="ECO:0007669"/>
    <property type="project" value="InterPro"/>
</dbReference>
<dbReference type="SMART" id="SM00701">
    <property type="entry name" value="PGRP"/>
    <property type="match status" value="1"/>
</dbReference>
<sequence>MREINRIICHCTATPEGRVQTVEDIRRMHVKDNHWSHIGYHYLIYLDGTIHQCLDESIPGIHCSGYNKHSIAVCYVGGCAKDAKLTEKDTRTPAQKEAFVKILTELHKRYPQATLHGHREFAAKACPSFNVHEYDYIFK</sequence>
<accession>A0A1H4AMR7</accession>
<dbReference type="InterPro" id="IPR015510">
    <property type="entry name" value="PGRP"/>
</dbReference>
<dbReference type="GO" id="GO:0009253">
    <property type="term" value="P:peptidoglycan catabolic process"/>
    <property type="evidence" value="ECO:0007669"/>
    <property type="project" value="InterPro"/>
</dbReference>
<dbReference type="OrthoDB" id="1037861at2"/>
<proteinExistence type="inferred from homology"/>
<dbReference type="GO" id="GO:0008745">
    <property type="term" value="F:N-acetylmuramoyl-L-alanine amidase activity"/>
    <property type="evidence" value="ECO:0007669"/>
    <property type="project" value="InterPro"/>
</dbReference>
<dbReference type="PANTHER" id="PTHR11022:SF41">
    <property type="entry name" value="PEPTIDOGLYCAN-RECOGNITION PROTEIN LC-RELATED"/>
    <property type="match status" value="1"/>
</dbReference>
<reference evidence="3 4" key="1">
    <citation type="submission" date="2016-10" db="EMBL/GenBank/DDBJ databases">
        <authorList>
            <person name="de Groot N.N."/>
        </authorList>
    </citation>
    <scope>NUCLEOTIDE SEQUENCE [LARGE SCALE GENOMIC DNA]</scope>
    <source>
        <strain evidence="3 4">D31d</strain>
    </source>
</reference>
<dbReference type="Gene3D" id="3.40.80.10">
    <property type="entry name" value="Peptidoglycan recognition protein-like"/>
    <property type="match status" value="1"/>
</dbReference>
<organism evidence="3 4">
    <name type="scientific">Xylanibacter ruminicola</name>
    <name type="common">Prevotella ruminicola</name>
    <dbReference type="NCBI Taxonomy" id="839"/>
    <lineage>
        <taxon>Bacteria</taxon>
        <taxon>Pseudomonadati</taxon>
        <taxon>Bacteroidota</taxon>
        <taxon>Bacteroidia</taxon>
        <taxon>Bacteroidales</taxon>
        <taxon>Prevotellaceae</taxon>
        <taxon>Xylanibacter</taxon>
    </lineage>
</organism>
<dbReference type="Proteomes" id="UP000182257">
    <property type="component" value="Unassembled WGS sequence"/>
</dbReference>
<dbReference type="InterPro" id="IPR006619">
    <property type="entry name" value="PGRP_domain_met/bac"/>
</dbReference>
<name>A0A1H4AMR7_XYLRU</name>
<evidence type="ECO:0000256" key="1">
    <source>
        <dbReference type="ARBA" id="ARBA00007553"/>
    </source>
</evidence>
<dbReference type="AlphaFoldDB" id="A0A1H4AMR7"/>
<evidence type="ECO:0000259" key="2">
    <source>
        <dbReference type="SMART" id="SM00701"/>
    </source>
</evidence>
<dbReference type="CDD" id="cd06583">
    <property type="entry name" value="PGRP"/>
    <property type="match status" value="1"/>
</dbReference>
<comment type="similarity">
    <text evidence="1">Belongs to the N-acetylmuramoyl-L-alanine amidase 2 family.</text>
</comment>
<dbReference type="Pfam" id="PF01510">
    <property type="entry name" value="Amidase_2"/>
    <property type="match status" value="1"/>
</dbReference>
<evidence type="ECO:0000313" key="3">
    <source>
        <dbReference type="EMBL" id="SEA36994.1"/>
    </source>
</evidence>
<dbReference type="InterPro" id="IPR002502">
    <property type="entry name" value="Amidase_domain"/>
</dbReference>
<dbReference type="RefSeq" id="WP_074760731.1">
    <property type="nucleotide sequence ID" value="NZ_FNRF01000002.1"/>
</dbReference>
<dbReference type="InterPro" id="IPR036505">
    <property type="entry name" value="Amidase/PGRP_sf"/>
</dbReference>
<protein>
    <submittedName>
        <fullName evidence="3">N-acetylmuramoyl-L-alanine amidase</fullName>
    </submittedName>
</protein>
<dbReference type="PANTHER" id="PTHR11022">
    <property type="entry name" value="PEPTIDOGLYCAN RECOGNITION PROTEIN"/>
    <property type="match status" value="1"/>
</dbReference>
<gene>
    <name evidence="3" type="ORF">SAMN05216462_1284</name>
</gene>
<feature type="domain" description="Peptidoglycan recognition protein family" evidence="2">
    <location>
        <begin position="1"/>
        <end position="122"/>
    </location>
</feature>
<dbReference type="EMBL" id="FNRF01000002">
    <property type="protein sequence ID" value="SEA36994.1"/>
    <property type="molecule type" value="Genomic_DNA"/>
</dbReference>
<evidence type="ECO:0000313" key="4">
    <source>
        <dbReference type="Proteomes" id="UP000182257"/>
    </source>
</evidence>
<dbReference type="SUPFAM" id="SSF55846">
    <property type="entry name" value="N-acetylmuramoyl-L-alanine amidase-like"/>
    <property type="match status" value="1"/>
</dbReference>